<proteinExistence type="predicted"/>
<dbReference type="GO" id="GO:0004175">
    <property type="term" value="F:endopeptidase activity"/>
    <property type="evidence" value="ECO:0007669"/>
    <property type="project" value="UniProtKB-ARBA"/>
</dbReference>
<dbReference type="GO" id="GO:0080120">
    <property type="term" value="P:CAAX-box protein maturation"/>
    <property type="evidence" value="ECO:0007669"/>
    <property type="project" value="UniProtKB-ARBA"/>
</dbReference>
<evidence type="ECO:0000256" key="1">
    <source>
        <dbReference type="SAM" id="Phobius"/>
    </source>
</evidence>
<dbReference type="PANTHER" id="PTHR36435">
    <property type="entry name" value="SLR1288 PROTEIN"/>
    <property type="match status" value="1"/>
</dbReference>
<feature type="transmembrane region" description="Helical" evidence="1">
    <location>
        <begin position="56"/>
        <end position="80"/>
    </location>
</feature>
<dbReference type="Proteomes" id="UP000233534">
    <property type="component" value="Chromosome"/>
</dbReference>
<gene>
    <name evidence="4" type="ORF">B9R14_05850</name>
    <name evidence="3" type="ORF">HVS_13040</name>
</gene>
<organism evidence="3 5">
    <name type="scientific">Acetivibrio saccincola</name>
    <dbReference type="NCBI Taxonomy" id="1677857"/>
    <lineage>
        <taxon>Bacteria</taxon>
        <taxon>Bacillati</taxon>
        <taxon>Bacillota</taxon>
        <taxon>Clostridia</taxon>
        <taxon>Eubacteriales</taxon>
        <taxon>Oscillospiraceae</taxon>
        <taxon>Acetivibrio</taxon>
    </lineage>
</organism>
<evidence type="ECO:0000313" key="4">
    <source>
        <dbReference type="EMBL" id="PQQ66319.1"/>
    </source>
</evidence>
<keyword evidence="1" id="KW-1133">Transmembrane helix</keyword>
<protein>
    <submittedName>
        <fullName evidence="3">CAAX amino terminal protease self-immunity</fullName>
    </submittedName>
</protein>
<dbReference type="InterPro" id="IPR052710">
    <property type="entry name" value="CAAX_protease"/>
</dbReference>
<evidence type="ECO:0000313" key="3">
    <source>
        <dbReference type="EMBL" id="AUG58480.1"/>
    </source>
</evidence>
<keyword evidence="3" id="KW-0645">Protease</keyword>
<feature type="transmembrane region" description="Helical" evidence="1">
    <location>
        <begin position="101"/>
        <end position="122"/>
    </location>
</feature>
<reference evidence="4 6" key="2">
    <citation type="journal article" date="2018" name="Syst. Appl. Microbiol.">
        <title>Characterization and high-quality draft genome sequence of Herbivorax saccincola A7, an anaerobic, alkaliphilic, thermophilic, cellulolytic, and xylanolytic bacterium.</title>
        <authorList>
            <person name="Aikawa S."/>
            <person name="Baramee S."/>
            <person name="Sermsathanaswadi J."/>
            <person name="Thianheng P."/>
            <person name="Tachaapaikoon C."/>
            <person name="Shikata A."/>
            <person name="Waeonukul R."/>
            <person name="Pason P."/>
            <person name="Ratanakhanokchai K."/>
            <person name="Kosugi A."/>
        </authorList>
    </citation>
    <scope>NUCLEOTIDE SEQUENCE [LARGE SCALE GENOMIC DNA]</scope>
    <source>
        <strain evidence="4 6">A7</strain>
    </source>
</reference>
<name>A0A2K9ESF8_9FIRM</name>
<dbReference type="RefSeq" id="WP_101302987.1">
    <property type="nucleotide sequence ID" value="NZ_CP025197.1"/>
</dbReference>
<dbReference type="KEGG" id="hsc:HVS_13040"/>
<evidence type="ECO:0000259" key="2">
    <source>
        <dbReference type="Pfam" id="PF02517"/>
    </source>
</evidence>
<feature type="transmembrane region" description="Helical" evidence="1">
    <location>
        <begin position="203"/>
        <end position="228"/>
    </location>
</feature>
<dbReference type="GO" id="GO:0006508">
    <property type="term" value="P:proteolysis"/>
    <property type="evidence" value="ECO:0007669"/>
    <property type="project" value="UniProtKB-KW"/>
</dbReference>
<dbReference type="Proteomes" id="UP000239720">
    <property type="component" value="Unassembled WGS sequence"/>
</dbReference>
<feature type="domain" description="CAAX prenyl protease 2/Lysostaphin resistance protein A-like" evidence="2">
    <location>
        <begin position="147"/>
        <end position="234"/>
    </location>
</feature>
<feature type="transmembrane region" description="Helical" evidence="1">
    <location>
        <begin position="142"/>
        <end position="161"/>
    </location>
</feature>
<feature type="transmembrane region" description="Helical" evidence="1">
    <location>
        <begin position="12"/>
        <end position="36"/>
    </location>
</feature>
<accession>A0A2K9ESF8</accession>
<dbReference type="EMBL" id="NEMB01000003">
    <property type="protein sequence ID" value="PQQ66319.1"/>
    <property type="molecule type" value="Genomic_DNA"/>
</dbReference>
<feature type="transmembrane region" description="Helical" evidence="1">
    <location>
        <begin position="181"/>
        <end position="197"/>
    </location>
</feature>
<reference evidence="3 5" key="1">
    <citation type="submission" date="2017-12" db="EMBL/GenBank/DDBJ databases">
        <title>Complete genome sequence of Herbivorax saccincola GGR1, a novel Cellulosome-producing hydrolytic bacterium in a thermophilic biogas plant, established by Illumina and Nanopore MinION sequencing.</title>
        <authorList>
            <person name="Pechtl A."/>
            <person name="Ruckert C."/>
            <person name="Koeck D.E."/>
            <person name="Maus I."/>
            <person name="Winkler A."/>
            <person name="Kalinowski J."/>
            <person name="Puhler A."/>
            <person name="Schwarz W.W."/>
            <person name="Zverlov V.V."/>
            <person name="Schluter A."/>
            <person name="Liebl W."/>
        </authorList>
    </citation>
    <scope>NUCLEOTIDE SEQUENCE [LARGE SCALE GENOMIC DNA]</scope>
    <source>
        <strain evidence="3">GGR1</strain>
        <strain evidence="5">SR1</strain>
    </source>
</reference>
<keyword evidence="1" id="KW-0812">Transmembrane</keyword>
<dbReference type="PANTHER" id="PTHR36435:SF1">
    <property type="entry name" value="CAAX AMINO TERMINAL PROTEASE FAMILY PROTEIN"/>
    <property type="match status" value="1"/>
</dbReference>
<keyword evidence="5" id="KW-1185">Reference proteome</keyword>
<evidence type="ECO:0000313" key="6">
    <source>
        <dbReference type="Proteomes" id="UP000239720"/>
    </source>
</evidence>
<dbReference type="OrthoDB" id="4177129at2"/>
<dbReference type="EMBL" id="CP025197">
    <property type="protein sequence ID" value="AUG58480.1"/>
    <property type="molecule type" value="Genomic_DNA"/>
</dbReference>
<keyword evidence="1" id="KW-0472">Membrane</keyword>
<sequence length="275" mass="31484">MSKKFEMVGNILLYLLVFIISQFFASYIAMFVFFILNAKEIGFADIIYIQTQVEKFISQYTPAIYIVSFILSTIGYFTIFRLKKKNIYKEGGFLKIPFYKIFVLVFTGVAANIVVDFLLNYIRHNVDLEHTFIKYNTLIESILSSNNVILLLLSTGILYPFLEEVIFRGFIFNELRKNVSITKAIGIQAFLFGFLHLDPVQGTYAFLLGLFLAYIYLWTGSIWAPVALHVGVNSYAVMASKFPQFSLNGTLYLVLSVFVLIIGTAIIYKTRPEQN</sequence>
<keyword evidence="3" id="KW-0378">Hydrolase</keyword>
<feature type="transmembrane region" description="Helical" evidence="1">
    <location>
        <begin position="249"/>
        <end position="268"/>
    </location>
</feature>
<evidence type="ECO:0000313" key="5">
    <source>
        <dbReference type="Proteomes" id="UP000233534"/>
    </source>
</evidence>
<dbReference type="Pfam" id="PF02517">
    <property type="entry name" value="Rce1-like"/>
    <property type="match status" value="1"/>
</dbReference>
<dbReference type="InterPro" id="IPR003675">
    <property type="entry name" value="Rce1/LyrA-like_dom"/>
</dbReference>
<dbReference type="AlphaFoldDB" id="A0A2K9ESF8"/>